<feature type="compositionally biased region" description="Polar residues" evidence="1">
    <location>
        <begin position="30"/>
        <end position="43"/>
    </location>
</feature>
<dbReference type="HOGENOM" id="CLU_024934_5_2_1"/>
<dbReference type="STRING" id="985895.E4ZLZ6"/>
<dbReference type="Proteomes" id="UP000002668">
    <property type="component" value="Genome"/>
</dbReference>
<dbReference type="InterPro" id="IPR052400">
    <property type="entry name" value="Zn2-C6_fungal_TF"/>
</dbReference>
<organism evidence="3">
    <name type="scientific">Leptosphaeria maculans (strain JN3 / isolate v23.1.3 / race Av1-4-5-6-7-8)</name>
    <name type="common">Blackleg fungus</name>
    <name type="synonym">Phoma lingam</name>
    <dbReference type="NCBI Taxonomy" id="985895"/>
    <lineage>
        <taxon>Eukaryota</taxon>
        <taxon>Fungi</taxon>
        <taxon>Dikarya</taxon>
        <taxon>Ascomycota</taxon>
        <taxon>Pezizomycotina</taxon>
        <taxon>Dothideomycetes</taxon>
        <taxon>Pleosporomycetidae</taxon>
        <taxon>Pleosporales</taxon>
        <taxon>Pleosporineae</taxon>
        <taxon>Leptosphaeriaceae</taxon>
        <taxon>Plenodomus</taxon>
        <taxon>Plenodomus lingam/Leptosphaeria maculans species complex</taxon>
    </lineage>
</organism>
<proteinExistence type="predicted"/>
<name>E4ZLZ6_LEPMJ</name>
<sequence length="470" mass="52091">MLAPSSLLSTRSTSPTSSQLSALTSPPSPNGSSQPHSMHSPNNLTAFSNQIALATQTPRQTEADFEITPLDLSTGSGASPAQLYFSDIIIPPYLRLNDVWKDIREVLPPSLQEVLSHYEYTTSLSRASDDPAKAAWQTCVPEMAHQHEFLVNCVLSVASLHLGRLREDQAEKRKMNAIAASRMNKALTKYRSALENINQDNAAALFASSTLTAVYLFRTSQLDIQNLRASVPSDTVVPPPDVVDKMMMCALRSIWGLRGPLSVLMSGWNFVMSGKMHPVAHREWWPTSFIPATPQAVDEDERLRRIEALWTRSDRSWAPGHIHLSQALSILRETFNLISQLTLPAKYPPMTAVPYSVDDTTVGLLTDRGAIFVWATRISREFIQLVEKKDRDALVILAHYAILPGRVRNVWWLEGLGADFVTAIAMALGKENWSLIAWPASVVGVELENAFGARQDRLEGTPDEMHMAVI</sequence>
<accession>E4ZLZ6</accession>
<evidence type="ECO:0000313" key="2">
    <source>
        <dbReference type="EMBL" id="CBX92826.1"/>
    </source>
</evidence>
<dbReference type="GO" id="GO:0000981">
    <property type="term" value="F:DNA-binding transcription factor activity, RNA polymerase II-specific"/>
    <property type="evidence" value="ECO:0007669"/>
    <property type="project" value="TreeGrafter"/>
</dbReference>
<dbReference type="eggNOG" id="ENOG502SP5N">
    <property type="taxonomic scope" value="Eukaryota"/>
</dbReference>
<dbReference type="OrthoDB" id="5350673at2759"/>
<protein>
    <recommendedName>
        <fullName evidence="4">C6 zinc finger domain-containing protein</fullName>
    </recommendedName>
</protein>
<dbReference type="VEuPathDB" id="FungiDB:LEMA_P055320.1"/>
<dbReference type="InParanoid" id="E4ZLZ6"/>
<feature type="region of interest" description="Disordered" evidence="1">
    <location>
        <begin position="1"/>
        <end position="43"/>
    </location>
</feature>
<reference evidence="3" key="1">
    <citation type="journal article" date="2011" name="Nat. Commun.">
        <title>Effector diversification within compartments of the Leptosphaeria maculans genome affected by Repeat-Induced Point mutations.</title>
        <authorList>
            <person name="Rouxel T."/>
            <person name="Grandaubert J."/>
            <person name="Hane J.K."/>
            <person name="Hoede C."/>
            <person name="van de Wouw A.P."/>
            <person name="Couloux A."/>
            <person name="Dominguez V."/>
            <person name="Anthouard V."/>
            <person name="Bally P."/>
            <person name="Bourras S."/>
            <person name="Cozijnsen A.J."/>
            <person name="Ciuffetti L.M."/>
            <person name="Degrave A."/>
            <person name="Dilmaghani A."/>
            <person name="Duret L."/>
            <person name="Fudal I."/>
            <person name="Goodwin S.B."/>
            <person name="Gout L."/>
            <person name="Glaser N."/>
            <person name="Linglin J."/>
            <person name="Kema G.H.J."/>
            <person name="Lapalu N."/>
            <person name="Lawrence C.B."/>
            <person name="May K."/>
            <person name="Meyer M."/>
            <person name="Ollivier B."/>
            <person name="Poulain J."/>
            <person name="Schoch C.L."/>
            <person name="Simon A."/>
            <person name="Spatafora J.W."/>
            <person name="Stachowiak A."/>
            <person name="Turgeon B.G."/>
            <person name="Tyler B.M."/>
            <person name="Vincent D."/>
            <person name="Weissenbach J."/>
            <person name="Amselem J."/>
            <person name="Quesneville H."/>
            <person name="Oliver R.P."/>
            <person name="Wincker P."/>
            <person name="Balesdent M.-H."/>
            <person name="Howlett B.J."/>
        </authorList>
    </citation>
    <scope>NUCLEOTIDE SEQUENCE [LARGE SCALE GENOMIC DNA]</scope>
    <source>
        <strain evidence="3">JN3 / isolate v23.1.3 / race Av1-4-5-6-7-8</strain>
    </source>
</reference>
<keyword evidence="3" id="KW-1185">Reference proteome</keyword>
<dbReference type="PANTHER" id="PTHR47657:SF7">
    <property type="entry name" value="STEROL REGULATORY ELEMENT-BINDING PROTEIN ECM22"/>
    <property type="match status" value="1"/>
</dbReference>
<gene>
    <name evidence="2" type="ORF">LEMA_P055320.1</name>
</gene>
<evidence type="ECO:0000313" key="3">
    <source>
        <dbReference type="Proteomes" id="UP000002668"/>
    </source>
</evidence>
<evidence type="ECO:0008006" key="4">
    <source>
        <dbReference type="Google" id="ProtNLM"/>
    </source>
</evidence>
<dbReference type="Pfam" id="PF11951">
    <property type="entry name" value="Fungal_trans_2"/>
    <property type="match status" value="1"/>
</dbReference>
<dbReference type="OMA" id="AMFINVI"/>
<dbReference type="AlphaFoldDB" id="E4ZLZ6"/>
<dbReference type="InterPro" id="IPR021858">
    <property type="entry name" value="Fun_TF"/>
</dbReference>
<evidence type="ECO:0000256" key="1">
    <source>
        <dbReference type="SAM" id="MobiDB-lite"/>
    </source>
</evidence>
<dbReference type="PANTHER" id="PTHR47657">
    <property type="entry name" value="STEROL REGULATORY ELEMENT-BINDING PROTEIN ECM22"/>
    <property type="match status" value="1"/>
</dbReference>
<feature type="compositionally biased region" description="Low complexity" evidence="1">
    <location>
        <begin position="1"/>
        <end position="25"/>
    </location>
</feature>
<dbReference type="EMBL" id="FP929094">
    <property type="protein sequence ID" value="CBX92826.1"/>
    <property type="molecule type" value="Genomic_DNA"/>
</dbReference>
<dbReference type="GeneID" id="13287267"/>